<proteinExistence type="predicted"/>
<sequence>PPGQYPVFVLT</sequence>
<comment type="caution">
    <text evidence="1">The sequence shown here is derived from an EMBL/GenBank/DDBJ whole genome shotgun (WGS) entry which is preliminary data.</text>
</comment>
<accession>A0AAI9TGM7</accession>
<dbReference type="EMBL" id="LACB01000230">
    <property type="protein sequence ID" value="KAJ9486049.1"/>
    <property type="molecule type" value="Genomic_DNA"/>
</dbReference>
<name>A0AAI9TGM7_PENTH</name>
<gene>
    <name evidence="1" type="ORF">VN97_g7283</name>
</gene>
<evidence type="ECO:0000313" key="2">
    <source>
        <dbReference type="Proteomes" id="UP001227192"/>
    </source>
</evidence>
<reference evidence="1" key="2">
    <citation type="journal article" date="2016" name="Fungal Biol.">
        <title>Ochratoxin A production by Penicillium thymicola.</title>
        <authorList>
            <person name="Nguyen H.D.T."/>
            <person name="McMullin D.R."/>
            <person name="Ponomareva E."/>
            <person name="Riley R."/>
            <person name="Pomraning K.R."/>
            <person name="Baker S.E."/>
            <person name="Seifert K.A."/>
        </authorList>
    </citation>
    <scope>NUCLEOTIDE SEQUENCE</scope>
    <source>
        <strain evidence="1">DAOM 180753</strain>
    </source>
</reference>
<evidence type="ECO:0000313" key="1">
    <source>
        <dbReference type="EMBL" id="KAJ9486049.1"/>
    </source>
</evidence>
<feature type="non-terminal residue" evidence="1">
    <location>
        <position position="1"/>
    </location>
</feature>
<keyword evidence="2" id="KW-1185">Reference proteome</keyword>
<protein>
    <submittedName>
        <fullName evidence="1">Uncharacterized protein</fullName>
    </submittedName>
</protein>
<organism evidence="1 2">
    <name type="scientific">Penicillium thymicola</name>
    <dbReference type="NCBI Taxonomy" id="293382"/>
    <lineage>
        <taxon>Eukaryota</taxon>
        <taxon>Fungi</taxon>
        <taxon>Dikarya</taxon>
        <taxon>Ascomycota</taxon>
        <taxon>Pezizomycotina</taxon>
        <taxon>Eurotiomycetes</taxon>
        <taxon>Eurotiomycetidae</taxon>
        <taxon>Eurotiales</taxon>
        <taxon>Aspergillaceae</taxon>
        <taxon>Penicillium</taxon>
    </lineage>
</organism>
<reference evidence="1" key="1">
    <citation type="submission" date="2015-06" db="EMBL/GenBank/DDBJ databases">
        <authorList>
            <person name="Nguyen H."/>
        </authorList>
    </citation>
    <scope>NUCLEOTIDE SEQUENCE</scope>
    <source>
        <strain evidence="1">DAOM 180753</strain>
    </source>
</reference>
<dbReference type="Proteomes" id="UP001227192">
    <property type="component" value="Unassembled WGS sequence"/>
</dbReference>